<keyword evidence="1" id="KW-0812">Transmembrane</keyword>
<evidence type="ECO:0000256" key="1">
    <source>
        <dbReference type="SAM" id="Phobius"/>
    </source>
</evidence>
<organism evidence="3 4">
    <name type="scientific">Nocardioides bigeumensis</name>
    <dbReference type="NCBI Taxonomy" id="433657"/>
    <lineage>
        <taxon>Bacteria</taxon>
        <taxon>Bacillati</taxon>
        <taxon>Actinomycetota</taxon>
        <taxon>Actinomycetes</taxon>
        <taxon>Propionibacteriales</taxon>
        <taxon>Nocardioidaceae</taxon>
        <taxon>Nocardioides</taxon>
    </lineage>
</organism>
<name>A0ABP5K9L3_9ACTN</name>
<dbReference type="Pfam" id="PF14340">
    <property type="entry name" value="DUF4395"/>
    <property type="match status" value="1"/>
</dbReference>
<protein>
    <submittedName>
        <fullName evidence="3">DUF4395 domain-containing protein</fullName>
    </submittedName>
</protein>
<keyword evidence="1" id="KW-1133">Transmembrane helix</keyword>
<dbReference type="EMBL" id="BAAAQQ010000012">
    <property type="protein sequence ID" value="GAA2126898.1"/>
    <property type="molecule type" value="Genomic_DNA"/>
</dbReference>
<sequence length="172" mass="17699">MSPLSQVGASAATRGQIDPRAPQLAAGLTSLVLAAVLLTAPGPWAVALLGIQAVLFGIGATLGVTRTPHAWLFRRLVRPRLRAPHHLEDATPPQFAQAVGLGFAVVGLIGFIAGADIVGLVATGLALVAALLNAVFGFCLGCEIYLLAVRARTRTRSAVGLTPPVHRTSTTT</sequence>
<dbReference type="Proteomes" id="UP001500575">
    <property type="component" value="Unassembled WGS sequence"/>
</dbReference>
<evidence type="ECO:0000313" key="4">
    <source>
        <dbReference type="Proteomes" id="UP001500575"/>
    </source>
</evidence>
<feature type="transmembrane region" description="Helical" evidence="1">
    <location>
        <begin position="95"/>
        <end position="115"/>
    </location>
</feature>
<comment type="caution">
    <text evidence="3">The sequence shown here is derived from an EMBL/GenBank/DDBJ whole genome shotgun (WGS) entry which is preliminary data.</text>
</comment>
<feature type="transmembrane region" description="Helical" evidence="1">
    <location>
        <begin position="121"/>
        <end position="148"/>
    </location>
</feature>
<dbReference type="InterPro" id="IPR025508">
    <property type="entry name" value="DUF4395"/>
</dbReference>
<reference evidence="4" key="1">
    <citation type="journal article" date="2019" name="Int. J. Syst. Evol. Microbiol.">
        <title>The Global Catalogue of Microorganisms (GCM) 10K type strain sequencing project: providing services to taxonomists for standard genome sequencing and annotation.</title>
        <authorList>
            <consortium name="The Broad Institute Genomics Platform"/>
            <consortium name="The Broad Institute Genome Sequencing Center for Infectious Disease"/>
            <person name="Wu L."/>
            <person name="Ma J."/>
        </authorList>
    </citation>
    <scope>NUCLEOTIDE SEQUENCE [LARGE SCALE GENOMIC DNA]</scope>
    <source>
        <strain evidence="4">JCM 16021</strain>
    </source>
</reference>
<dbReference type="RefSeq" id="WP_344304156.1">
    <property type="nucleotide sequence ID" value="NZ_BAAAQQ010000012.1"/>
</dbReference>
<proteinExistence type="predicted"/>
<evidence type="ECO:0000259" key="2">
    <source>
        <dbReference type="Pfam" id="PF14340"/>
    </source>
</evidence>
<evidence type="ECO:0000313" key="3">
    <source>
        <dbReference type="EMBL" id="GAA2126898.1"/>
    </source>
</evidence>
<keyword evidence="1" id="KW-0472">Membrane</keyword>
<feature type="domain" description="DUF4395" evidence="2">
    <location>
        <begin position="17"/>
        <end position="150"/>
    </location>
</feature>
<feature type="transmembrane region" description="Helical" evidence="1">
    <location>
        <begin position="44"/>
        <end position="65"/>
    </location>
</feature>
<keyword evidence="4" id="KW-1185">Reference proteome</keyword>
<accession>A0ABP5K9L3</accession>
<feature type="transmembrane region" description="Helical" evidence="1">
    <location>
        <begin position="21"/>
        <end position="38"/>
    </location>
</feature>
<gene>
    <name evidence="3" type="ORF">GCM10009843_25730</name>
</gene>